<accession>A0A1W9KP38</accession>
<reference evidence="1 2" key="1">
    <citation type="submission" date="2017-01" db="EMBL/GenBank/DDBJ databases">
        <title>Novel large sulfur bacteria in the metagenomes of groundwater-fed chemosynthetic microbial mats in the Lake Huron basin.</title>
        <authorList>
            <person name="Sharrar A.M."/>
            <person name="Flood B.E."/>
            <person name="Bailey J.V."/>
            <person name="Jones D.S."/>
            <person name="Biddanda B."/>
            <person name="Ruberg S.A."/>
            <person name="Marcus D.N."/>
            <person name="Dick G.J."/>
        </authorList>
    </citation>
    <scope>NUCLEOTIDE SEQUENCE [LARGE SCALE GENOMIC DNA]</scope>
    <source>
        <strain evidence="1">A7</strain>
    </source>
</reference>
<dbReference type="Proteomes" id="UP000192505">
    <property type="component" value="Unassembled WGS sequence"/>
</dbReference>
<organism evidence="1 2">
    <name type="scientific">Rhodoferax ferrireducens</name>
    <dbReference type="NCBI Taxonomy" id="192843"/>
    <lineage>
        <taxon>Bacteria</taxon>
        <taxon>Pseudomonadati</taxon>
        <taxon>Pseudomonadota</taxon>
        <taxon>Betaproteobacteria</taxon>
        <taxon>Burkholderiales</taxon>
        <taxon>Comamonadaceae</taxon>
        <taxon>Rhodoferax</taxon>
    </lineage>
</organism>
<dbReference type="EMBL" id="MTEI01000029">
    <property type="protein sequence ID" value="OQW85917.1"/>
    <property type="molecule type" value="Genomic_DNA"/>
</dbReference>
<sequence>MTLVLISLCCRSDNLGVTSFVRVLNLRGDAYHRLLHLFHSKALDLDVLTSCWVRLCLVLFRPFQLRTRLVCLADGIKAPKEGKRMPAVKLLHQESQNNTKPEYVMGHSFQALSLLVHSAGGQVAAVPLTVMPAAMTTASKATDTACRASVRMLIWTDMAPSVAKVTATAAAATKGMNMEDSFGLVVVGRKRRRLEIVLRASLEVKWRGSSIGARILERQGA</sequence>
<proteinExistence type="predicted"/>
<gene>
    <name evidence="1" type="ORF">BWK72_19755</name>
</gene>
<comment type="caution">
    <text evidence="1">The sequence shown here is derived from an EMBL/GenBank/DDBJ whole genome shotgun (WGS) entry which is preliminary data.</text>
</comment>
<protein>
    <submittedName>
        <fullName evidence="1">Uncharacterized protein</fullName>
    </submittedName>
</protein>
<evidence type="ECO:0000313" key="2">
    <source>
        <dbReference type="Proteomes" id="UP000192505"/>
    </source>
</evidence>
<name>A0A1W9KP38_9BURK</name>
<evidence type="ECO:0000313" key="1">
    <source>
        <dbReference type="EMBL" id="OQW85917.1"/>
    </source>
</evidence>
<dbReference type="AlphaFoldDB" id="A0A1W9KP38"/>